<dbReference type="EMBL" id="CP146022">
    <property type="protein sequence ID" value="WWQ62122.1"/>
    <property type="molecule type" value="Genomic_DNA"/>
</dbReference>
<dbReference type="Proteomes" id="UP001432251">
    <property type="component" value="Chromosome"/>
</dbReference>
<keyword evidence="2" id="KW-1185">Reference proteome</keyword>
<proteinExistence type="predicted"/>
<name>A0ACD5A4R1_9ACTN</name>
<evidence type="ECO:0000313" key="2">
    <source>
        <dbReference type="Proteomes" id="UP001432251"/>
    </source>
</evidence>
<sequence>MVWSGTTCCNRRIEAVPVRAATRRTPQAVVPRQLPPDLALFRGCEAALSTVHDVTDHVTGRGGHVVISAIGGMAGVGKTTLAVHWAHQVAERVPDGQLYVNLRGFEVSEHPLDPGEALGGFLRALGVPSGDIPSGVEKRSALFREQTASRRLIAVLDNAHDTEQVRPPLPTSSECLTIVTSRNQLSGLVAVEGAAAINLDVWRQDEALAALTARIGEERRRAEPDAATELVELCGCLPLAVAVVGAQLSAEPRMPLRLAAREMRRTQPRLDALATDDRRADVRAVFSWSYRALTDETARFFRHVCLHPGPAVSAEAAASLAGEEL</sequence>
<gene>
    <name evidence="1" type="ORF">V2W30_01225</name>
</gene>
<accession>A0ACD5A4R1</accession>
<protein>
    <submittedName>
        <fullName evidence="1">NB-ARC domain-containing protein</fullName>
    </submittedName>
</protein>
<evidence type="ECO:0000313" key="1">
    <source>
        <dbReference type="EMBL" id="WWQ62122.1"/>
    </source>
</evidence>
<organism evidence="1 2">
    <name type="scientific">Streptomyces citrinus</name>
    <dbReference type="NCBI Taxonomy" id="3118173"/>
    <lineage>
        <taxon>Bacteria</taxon>
        <taxon>Bacillati</taxon>
        <taxon>Actinomycetota</taxon>
        <taxon>Actinomycetes</taxon>
        <taxon>Kitasatosporales</taxon>
        <taxon>Streptomycetaceae</taxon>
        <taxon>Streptomyces</taxon>
    </lineage>
</organism>
<reference evidence="1" key="1">
    <citation type="journal article" date="2025" name="Int. J. Syst. Evol. Microbiol.">
        <title>Streptomyces citrinus sp. nov., with yellow diffusible pigment.</title>
        <authorList>
            <person name="He Y."/>
            <person name="Yang E."/>
            <person name="Xu J."/>
            <person name="Sun Y."/>
            <person name="Sun L."/>
        </authorList>
    </citation>
    <scope>NUCLEOTIDE SEQUENCE</scope>
    <source>
        <strain evidence="1">Q6</strain>
    </source>
</reference>